<dbReference type="OrthoDB" id="142616at2157"/>
<dbReference type="InterPro" id="IPR053849">
    <property type="entry name" value="DUF5817_C"/>
</dbReference>
<evidence type="ECO:0000256" key="1">
    <source>
        <dbReference type="SAM" id="MobiDB-lite"/>
    </source>
</evidence>
<name>A0A1H3N253_9EURY</name>
<evidence type="ECO:0000259" key="2">
    <source>
        <dbReference type="Pfam" id="PF19134"/>
    </source>
</evidence>
<feature type="region of interest" description="Disordered" evidence="1">
    <location>
        <begin position="101"/>
        <end position="123"/>
    </location>
</feature>
<feature type="domain" description="DUF5817" evidence="2">
    <location>
        <begin position="2"/>
        <end position="60"/>
    </location>
</feature>
<reference evidence="5" key="1">
    <citation type="submission" date="2016-10" db="EMBL/GenBank/DDBJ databases">
        <authorList>
            <person name="Varghese N."/>
            <person name="Submissions S."/>
        </authorList>
    </citation>
    <scope>NUCLEOTIDE SEQUENCE [LARGE SCALE GENOMIC DNA]</scope>
    <source>
        <strain evidence="5">DC30,IBRC 10041,KCTC 4046</strain>
    </source>
</reference>
<dbReference type="Pfam" id="PF19134">
    <property type="entry name" value="DUF5817"/>
    <property type="match status" value="1"/>
</dbReference>
<proteinExistence type="predicted"/>
<dbReference type="AlphaFoldDB" id="A0A1H3N253"/>
<dbReference type="Pfam" id="PF22798">
    <property type="entry name" value="DUF5817_CT"/>
    <property type="match status" value="1"/>
</dbReference>
<sequence length="179" mass="19416">MYAVVGCKECATLWLLADPETSETATCPRCEKRHRTDRLKRFFESADREAAREARSALLAKKHGDSEAFAEVAHASELAERAEEAGIDDREYLEGVGIDPDAVDAVADRPSPGGGGTSGGRSRIEIVREAVDAAEEPTEEGIVSYAAADGVPAEAARDLLEKLRRRGEVSESRGRYRLI</sequence>
<evidence type="ECO:0000313" key="5">
    <source>
        <dbReference type="Proteomes" id="UP000199079"/>
    </source>
</evidence>
<feature type="domain" description="DUF5817" evidence="3">
    <location>
        <begin position="125"/>
        <end position="178"/>
    </location>
</feature>
<dbReference type="RefSeq" id="WP_092734591.1">
    <property type="nucleotide sequence ID" value="NZ_FNPC01000011.1"/>
</dbReference>
<organism evidence="4 5">
    <name type="scientific">Halopenitus persicus</name>
    <dbReference type="NCBI Taxonomy" id="1048396"/>
    <lineage>
        <taxon>Archaea</taxon>
        <taxon>Methanobacteriati</taxon>
        <taxon>Methanobacteriota</taxon>
        <taxon>Stenosarchaea group</taxon>
        <taxon>Halobacteria</taxon>
        <taxon>Halobacteriales</taxon>
        <taxon>Haloferacaceae</taxon>
        <taxon>Halopenitus</taxon>
    </lineage>
</organism>
<gene>
    <name evidence="4" type="ORF">SAMN05216564_11126</name>
</gene>
<keyword evidence="5" id="KW-1185">Reference proteome</keyword>
<dbReference type="EMBL" id="FNPC01000011">
    <property type="protein sequence ID" value="SDY82810.1"/>
    <property type="molecule type" value="Genomic_DNA"/>
</dbReference>
<evidence type="ECO:0000259" key="3">
    <source>
        <dbReference type="Pfam" id="PF22798"/>
    </source>
</evidence>
<dbReference type="Proteomes" id="UP000199079">
    <property type="component" value="Unassembled WGS sequence"/>
</dbReference>
<dbReference type="InterPro" id="IPR043855">
    <property type="entry name" value="DUF5817"/>
</dbReference>
<protein>
    <submittedName>
        <fullName evidence="4">Uncharacterized protein</fullName>
    </submittedName>
</protein>
<dbReference type="Gene3D" id="3.90.820.10">
    <property type="entry name" value="Structural Genomics, Unknown Function 30-nov-00 1gh9 Mol_id"/>
    <property type="match status" value="1"/>
</dbReference>
<accession>A0A1H3N253</accession>
<evidence type="ECO:0000313" key="4">
    <source>
        <dbReference type="EMBL" id="SDY82810.1"/>
    </source>
</evidence>